<protein>
    <submittedName>
        <fullName evidence="1">Uncharacterized protein</fullName>
    </submittedName>
</protein>
<organism evidence="1 2">
    <name type="scientific">Meloidogyne enterolobii</name>
    <name type="common">Root-knot nematode worm</name>
    <name type="synonym">Meloidogyne mayaguensis</name>
    <dbReference type="NCBI Taxonomy" id="390850"/>
    <lineage>
        <taxon>Eukaryota</taxon>
        <taxon>Metazoa</taxon>
        <taxon>Ecdysozoa</taxon>
        <taxon>Nematoda</taxon>
        <taxon>Chromadorea</taxon>
        <taxon>Rhabditida</taxon>
        <taxon>Tylenchina</taxon>
        <taxon>Tylenchomorpha</taxon>
        <taxon>Tylenchoidea</taxon>
        <taxon>Meloidogynidae</taxon>
        <taxon>Meloidogyninae</taxon>
        <taxon>Meloidogyne</taxon>
    </lineage>
</organism>
<reference evidence="1" key="1">
    <citation type="submission" date="2023-11" db="EMBL/GenBank/DDBJ databases">
        <authorList>
            <person name="Poullet M."/>
        </authorList>
    </citation>
    <scope>NUCLEOTIDE SEQUENCE</scope>
    <source>
        <strain evidence="1">E1834</strain>
    </source>
</reference>
<gene>
    <name evidence="1" type="ORF">MENTE1834_LOCUS8982</name>
</gene>
<evidence type="ECO:0000313" key="2">
    <source>
        <dbReference type="Proteomes" id="UP001497535"/>
    </source>
</evidence>
<keyword evidence="2" id="KW-1185">Reference proteome</keyword>
<proteinExistence type="predicted"/>
<sequence>MPVRILAHLKINVNIKCLDIINNCNSKVCHKFQSFSLQFLAQALEQACHGWWREAKIYGIPGNLVFTDAVFRSGVGHFTQMAWATTSELGCAVVRCGGRWRTYVVCQYNPRGNIINQLIYKRGGPCSQCGAAGCYGNGLCR</sequence>
<accession>A0ACB0Y934</accession>
<dbReference type="EMBL" id="CAVMJV010000008">
    <property type="protein sequence ID" value="CAK5036281.1"/>
    <property type="molecule type" value="Genomic_DNA"/>
</dbReference>
<dbReference type="Proteomes" id="UP001497535">
    <property type="component" value="Unassembled WGS sequence"/>
</dbReference>
<comment type="caution">
    <text evidence="1">The sequence shown here is derived from an EMBL/GenBank/DDBJ whole genome shotgun (WGS) entry which is preliminary data.</text>
</comment>
<evidence type="ECO:0000313" key="1">
    <source>
        <dbReference type="EMBL" id="CAK5036281.1"/>
    </source>
</evidence>
<name>A0ACB0Y934_MELEN</name>